<dbReference type="InterPro" id="IPR001841">
    <property type="entry name" value="Znf_RING"/>
</dbReference>
<accession>B6HRK7</accession>
<keyword evidence="6" id="KW-0472">Membrane</keyword>
<organism evidence="9 10">
    <name type="scientific">Penicillium rubens (strain ATCC 28089 / DSM 1075 / NRRL 1951 / Wisconsin 54-1255)</name>
    <name type="common">Penicillium chrysogenum</name>
    <dbReference type="NCBI Taxonomy" id="500485"/>
    <lineage>
        <taxon>Eukaryota</taxon>
        <taxon>Fungi</taxon>
        <taxon>Dikarya</taxon>
        <taxon>Ascomycota</taxon>
        <taxon>Pezizomycotina</taxon>
        <taxon>Eurotiomycetes</taxon>
        <taxon>Eurotiomycetidae</taxon>
        <taxon>Eurotiales</taxon>
        <taxon>Aspergillaceae</taxon>
        <taxon>Penicillium</taxon>
        <taxon>Penicillium chrysogenum species complex</taxon>
    </lineage>
</organism>
<evidence type="ECO:0000256" key="5">
    <source>
        <dbReference type="SAM" id="MobiDB-lite"/>
    </source>
</evidence>
<dbReference type="GeneID" id="8304622"/>
<keyword evidence="6" id="KW-0812">Transmembrane</keyword>
<feature type="domain" description="RING-type" evidence="7">
    <location>
        <begin position="269"/>
        <end position="307"/>
    </location>
</feature>
<evidence type="ECO:0000256" key="3">
    <source>
        <dbReference type="ARBA" id="ARBA00022833"/>
    </source>
</evidence>
<dbReference type="InterPro" id="IPR015947">
    <property type="entry name" value="PUA-like_sf"/>
</dbReference>
<feature type="compositionally biased region" description="Basic and acidic residues" evidence="5">
    <location>
        <begin position="680"/>
        <end position="692"/>
    </location>
</feature>
<feature type="compositionally biased region" description="Basic and acidic residues" evidence="5">
    <location>
        <begin position="661"/>
        <end position="671"/>
    </location>
</feature>
<dbReference type="EMBL" id="AM920437">
    <property type="protein sequence ID" value="CAP99359.1"/>
    <property type="molecule type" value="Genomic_DNA"/>
</dbReference>
<dbReference type="Gene3D" id="2.30.130.40">
    <property type="entry name" value="LON domain-like"/>
    <property type="match status" value="1"/>
</dbReference>
<protein>
    <submittedName>
        <fullName evidence="9">Pc22g20710 protein</fullName>
    </submittedName>
</protein>
<dbReference type="PROSITE" id="PS00518">
    <property type="entry name" value="ZF_RING_1"/>
    <property type="match status" value="1"/>
</dbReference>
<dbReference type="VEuPathDB" id="FungiDB:PCH_Pc22g20710"/>
<dbReference type="Gene3D" id="3.30.40.10">
    <property type="entry name" value="Zinc/RING finger domain, C3HC4 (zinc finger)"/>
    <property type="match status" value="2"/>
</dbReference>
<feature type="region of interest" description="Disordered" evidence="5">
    <location>
        <begin position="474"/>
        <end position="501"/>
    </location>
</feature>
<dbReference type="eggNOG" id="KOG4159">
    <property type="taxonomic scope" value="Eukaryota"/>
</dbReference>
<evidence type="ECO:0000256" key="4">
    <source>
        <dbReference type="PROSITE-ProRule" id="PRU00175"/>
    </source>
</evidence>
<keyword evidence="2 4" id="KW-0863">Zinc-finger</keyword>
<name>B6HRK7_PENRW</name>
<keyword evidence="1" id="KW-0479">Metal-binding</keyword>
<keyword evidence="10" id="KW-1185">Reference proteome</keyword>
<evidence type="ECO:0000313" key="10">
    <source>
        <dbReference type="Proteomes" id="UP000000724"/>
    </source>
</evidence>
<dbReference type="STRING" id="500485.B6HRK7"/>
<feature type="transmembrane region" description="Helical" evidence="6">
    <location>
        <begin position="617"/>
        <end position="638"/>
    </location>
</feature>
<proteinExistence type="predicted"/>
<evidence type="ECO:0000259" key="7">
    <source>
        <dbReference type="PROSITE" id="PS50089"/>
    </source>
</evidence>
<dbReference type="SUPFAM" id="SSF57850">
    <property type="entry name" value="RING/U-box"/>
    <property type="match status" value="2"/>
</dbReference>
<evidence type="ECO:0000259" key="8">
    <source>
        <dbReference type="PROSITE" id="PS51787"/>
    </source>
</evidence>
<sequence>MAFVANLDPHLSAADTPASLFSLSLLLTAFYTDYSVMEDAAESLSSTHPTDADCIPTIMESPKVSNSDVSSSEEHTPSDTAELPHLVIQLIQCQQCSRPLRSPLRLPCGNSICRECLPALRLRTGITYPVAEGRDQEFTCFWKGSKACVGDHCVGDCGADVLLGKLVGLFGEILGSEANKANNVPQDLSRDDGPLLRWKTDGRNQNRSAQLQRHGWLGGLYNLALEGRFPSDACEVIYGDSTTPAGSIESQDLIHFQTLRDSLRAELDCQVCYSLVLDPMTTPCGHTFCRKCVARVLDHTDLCPICRRKLGMPNDLQSQPVNQTVTRLVDYLFPDQISLRRETSAQDETGPGYEKNLPLFVCTLSFPTMPTFLHVFEPRYRLMIRRVLASGNGKFGMVMHNRQRRALPGQREDVPFVQYGTLLMIERYELLPDGRSLVVATGVSRFRILDSGMRDGYFVARTERVDDVSLAEEERLESMETSTDGVNALPEENESDPPLDSMSTQQLLLLAREFISNQRISGAPWLHPRVMLAYGPIPTDAALFPWWFASILPISEEEKYPILAATSVRERLKISAKWARQLEARDCISSHMPNEPDQTREIGQREPKDDTYVSQGFVIGAFLVIFFAQVGVNFLHALRTGRRRRRFLETQFPQPLPQRGQEQDRGLDRRPGTNTNATEESARDETEGRPAT</sequence>
<dbReference type="KEGG" id="pcs:N7525_004296"/>
<evidence type="ECO:0000256" key="6">
    <source>
        <dbReference type="SAM" id="Phobius"/>
    </source>
</evidence>
<keyword evidence="6" id="KW-1133">Transmembrane helix</keyword>
<dbReference type="Gene3D" id="1.20.58.1480">
    <property type="match status" value="1"/>
</dbReference>
<evidence type="ECO:0000256" key="2">
    <source>
        <dbReference type="ARBA" id="ARBA00022771"/>
    </source>
</evidence>
<dbReference type="HOGENOM" id="CLU_013989_3_0_1"/>
<dbReference type="OMA" id="PWWFASV"/>
<feature type="region of interest" description="Disordered" evidence="5">
    <location>
        <begin position="649"/>
        <end position="692"/>
    </location>
</feature>
<dbReference type="PROSITE" id="PS51787">
    <property type="entry name" value="LON_N"/>
    <property type="match status" value="1"/>
</dbReference>
<dbReference type="SMART" id="SM00464">
    <property type="entry name" value="LON"/>
    <property type="match status" value="1"/>
</dbReference>
<dbReference type="Proteomes" id="UP000000724">
    <property type="component" value="Contig Pc00c22"/>
</dbReference>
<reference evidence="9 10" key="1">
    <citation type="journal article" date="2008" name="Nat. Biotechnol.">
        <title>Genome sequencing and analysis of the filamentous fungus Penicillium chrysogenum.</title>
        <authorList>
            <person name="van den Berg M.A."/>
            <person name="Albang R."/>
            <person name="Albermann K."/>
            <person name="Badger J.H."/>
            <person name="Daran J.-M."/>
            <person name="Driessen A.J.M."/>
            <person name="Garcia-Estrada C."/>
            <person name="Fedorova N.D."/>
            <person name="Harris D.M."/>
            <person name="Heijne W.H.M."/>
            <person name="Joardar V.S."/>
            <person name="Kiel J.A.K.W."/>
            <person name="Kovalchuk A."/>
            <person name="Martin J.F."/>
            <person name="Nierman W.C."/>
            <person name="Nijland J.G."/>
            <person name="Pronk J.T."/>
            <person name="Roubos J.A."/>
            <person name="van der Klei I.J."/>
            <person name="van Peij N.N.M.E."/>
            <person name="Veenhuis M."/>
            <person name="von Doehren H."/>
            <person name="Wagner C."/>
            <person name="Wortman J.R."/>
            <person name="Bovenberg R.A.L."/>
        </authorList>
    </citation>
    <scope>NUCLEOTIDE SEQUENCE [LARGE SCALE GENOMIC DNA]</scope>
    <source>
        <strain evidence="10">ATCC 28089 / DSM 1075 / NRRL 1951 / Wisconsin 54-1255</strain>
    </source>
</reference>
<feature type="domain" description="Lon N-terminal" evidence="8">
    <location>
        <begin position="354"/>
        <end position="583"/>
    </location>
</feature>
<dbReference type="InterPro" id="IPR017907">
    <property type="entry name" value="Znf_RING_CS"/>
</dbReference>
<gene>
    <name evidence="9" type="ORF">Pc22g20710</name>
    <name evidence="9" type="ORF">PCH_Pc22g20710</name>
</gene>
<dbReference type="BioCyc" id="PCHR:PC22G20710-MONOMER"/>
<dbReference type="PROSITE" id="PS50089">
    <property type="entry name" value="ZF_RING_2"/>
    <property type="match status" value="1"/>
</dbReference>
<dbReference type="Pfam" id="PF02190">
    <property type="entry name" value="LON_substr_bdg"/>
    <property type="match status" value="1"/>
</dbReference>
<dbReference type="InterPro" id="IPR003111">
    <property type="entry name" value="Lon_prtase_N"/>
</dbReference>
<dbReference type="InterPro" id="IPR013083">
    <property type="entry name" value="Znf_RING/FYVE/PHD"/>
</dbReference>
<evidence type="ECO:0000256" key="1">
    <source>
        <dbReference type="ARBA" id="ARBA00022723"/>
    </source>
</evidence>
<dbReference type="InterPro" id="IPR046336">
    <property type="entry name" value="Lon_prtase_N_sf"/>
</dbReference>
<dbReference type="SUPFAM" id="SSF88697">
    <property type="entry name" value="PUA domain-like"/>
    <property type="match status" value="1"/>
</dbReference>
<dbReference type="GO" id="GO:0008270">
    <property type="term" value="F:zinc ion binding"/>
    <property type="evidence" value="ECO:0007669"/>
    <property type="project" value="UniProtKB-KW"/>
</dbReference>
<dbReference type="PANTHER" id="PTHR23327:SF42">
    <property type="entry name" value="LON PEPTIDASE N-TERMINAL DOMAIN AND RING FINGER PROTEIN C14F5.10C"/>
    <property type="match status" value="1"/>
</dbReference>
<keyword evidence="3" id="KW-0862">Zinc</keyword>
<dbReference type="PANTHER" id="PTHR23327">
    <property type="entry name" value="RING FINGER PROTEIN 127"/>
    <property type="match status" value="1"/>
</dbReference>
<evidence type="ECO:0000313" key="9">
    <source>
        <dbReference type="EMBL" id="CAP99359.1"/>
    </source>
</evidence>
<dbReference type="SMART" id="SM00184">
    <property type="entry name" value="RING"/>
    <property type="match status" value="2"/>
</dbReference>
<dbReference type="Pfam" id="PF13923">
    <property type="entry name" value="zf-C3HC4_2"/>
    <property type="match status" value="1"/>
</dbReference>
<dbReference type="AlphaFoldDB" id="B6HRK7"/>
<dbReference type="OrthoDB" id="264917at2759"/>
<dbReference type="GO" id="GO:0061630">
    <property type="term" value="F:ubiquitin protein ligase activity"/>
    <property type="evidence" value="ECO:0007669"/>
    <property type="project" value="TreeGrafter"/>
</dbReference>
<dbReference type="CDD" id="cd16514">
    <property type="entry name" value="RING-HC_LONFs_rpt2"/>
    <property type="match status" value="1"/>
</dbReference>